<evidence type="ECO:0000256" key="3">
    <source>
        <dbReference type="ARBA" id="ARBA00023163"/>
    </source>
</evidence>
<dbReference type="AlphaFoldDB" id="A0A1H1ZZL6"/>
<sequence length="194" mass="20608">MVRAGLTTDRVVRAGAELADDIGFAELTASTLARHLGVKVPSLYSHVGGTPDLRTRVALLALAELADLAALAVAGRSGKDALVALAGSYRDYARDHPGRYAATRLRLDTETALASAGPRHAQLTRAILRGYQLTDPEQTHAVRLIGSVIHGYIDLEAAGGFAHSLPASTESWHRALDALDVALRAWPAPLPRPR</sequence>
<name>A0A1H1ZZL6_9ACTN</name>
<dbReference type="SUPFAM" id="SSF46689">
    <property type="entry name" value="Homeodomain-like"/>
    <property type="match status" value="1"/>
</dbReference>
<dbReference type="OrthoDB" id="71867at2"/>
<organism evidence="6 7">
    <name type="scientific">Actinoplanes derwentensis</name>
    <dbReference type="NCBI Taxonomy" id="113562"/>
    <lineage>
        <taxon>Bacteria</taxon>
        <taxon>Bacillati</taxon>
        <taxon>Actinomycetota</taxon>
        <taxon>Actinomycetes</taxon>
        <taxon>Micromonosporales</taxon>
        <taxon>Micromonosporaceae</taxon>
        <taxon>Actinoplanes</taxon>
    </lineage>
</organism>
<feature type="DNA-binding region" description="H-T-H motif" evidence="4">
    <location>
        <begin position="28"/>
        <end position="47"/>
    </location>
</feature>
<feature type="domain" description="HTH tetR-type" evidence="5">
    <location>
        <begin position="5"/>
        <end position="65"/>
    </location>
</feature>
<dbReference type="EMBL" id="LT629758">
    <property type="protein sequence ID" value="SDT39123.1"/>
    <property type="molecule type" value="Genomic_DNA"/>
</dbReference>
<dbReference type="RefSeq" id="WP_092545681.1">
    <property type="nucleotide sequence ID" value="NZ_BOMJ01000010.1"/>
</dbReference>
<dbReference type="Gene3D" id="1.10.10.60">
    <property type="entry name" value="Homeodomain-like"/>
    <property type="match status" value="1"/>
</dbReference>
<evidence type="ECO:0000256" key="1">
    <source>
        <dbReference type="ARBA" id="ARBA00023015"/>
    </source>
</evidence>
<protein>
    <submittedName>
        <fullName evidence="6">Regulatory protein, tetR family</fullName>
    </submittedName>
</protein>
<keyword evidence="7" id="KW-1185">Reference proteome</keyword>
<evidence type="ECO:0000256" key="2">
    <source>
        <dbReference type="ARBA" id="ARBA00023125"/>
    </source>
</evidence>
<keyword evidence="1" id="KW-0805">Transcription regulation</keyword>
<evidence type="ECO:0000313" key="7">
    <source>
        <dbReference type="Proteomes" id="UP000198688"/>
    </source>
</evidence>
<dbReference type="PROSITE" id="PS50977">
    <property type="entry name" value="HTH_TETR_2"/>
    <property type="match status" value="1"/>
</dbReference>
<dbReference type="Pfam" id="PF13305">
    <property type="entry name" value="TetR_C_33"/>
    <property type="match status" value="1"/>
</dbReference>
<dbReference type="Proteomes" id="UP000198688">
    <property type="component" value="Chromosome I"/>
</dbReference>
<dbReference type="SUPFAM" id="SSF48498">
    <property type="entry name" value="Tetracyclin repressor-like, C-terminal domain"/>
    <property type="match status" value="1"/>
</dbReference>
<reference evidence="6 7" key="1">
    <citation type="submission" date="2016-10" db="EMBL/GenBank/DDBJ databases">
        <authorList>
            <person name="de Groot N.N."/>
        </authorList>
    </citation>
    <scope>NUCLEOTIDE SEQUENCE [LARGE SCALE GENOMIC DNA]</scope>
    <source>
        <strain evidence="6 7">DSM 43941</strain>
    </source>
</reference>
<dbReference type="GO" id="GO:0003677">
    <property type="term" value="F:DNA binding"/>
    <property type="evidence" value="ECO:0007669"/>
    <property type="project" value="UniProtKB-UniRule"/>
</dbReference>
<dbReference type="InterPro" id="IPR036271">
    <property type="entry name" value="Tet_transcr_reg_TetR-rel_C_sf"/>
</dbReference>
<evidence type="ECO:0000259" key="5">
    <source>
        <dbReference type="PROSITE" id="PS50977"/>
    </source>
</evidence>
<dbReference type="Gene3D" id="1.10.357.10">
    <property type="entry name" value="Tetracycline Repressor, domain 2"/>
    <property type="match status" value="1"/>
</dbReference>
<dbReference type="STRING" id="113562.SAMN04489716_3583"/>
<dbReference type="InterPro" id="IPR001647">
    <property type="entry name" value="HTH_TetR"/>
</dbReference>
<gene>
    <name evidence="6" type="ORF">SAMN04489716_3583</name>
</gene>
<dbReference type="InterPro" id="IPR025996">
    <property type="entry name" value="MT1864/Rv1816-like_C"/>
</dbReference>
<accession>A0A1H1ZZL6</accession>
<evidence type="ECO:0000313" key="6">
    <source>
        <dbReference type="EMBL" id="SDT39123.1"/>
    </source>
</evidence>
<dbReference type="InterPro" id="IPR009057">
    <property type="entry name" value="Homeodomain-like_sf"/>
</dbReference>
<keyword evidence="2 4" id="KW-0238">DNA-binding</keyword>
<keyword evidence="3" id="KW-0804">Transcription</keyword>
<evidence type="ECO:0000256" key="4">
    <source>
        <dbReference type="PROSITE-ProRule" id="PRU00335"/>
    </source>
</evidence>
<proteinExistence type="predicted"/>